<dbReference type="EMBL" id="GDAI01001114">
    <property type="protein sequence ID" value="JAI16489.1"/>
    <property type="molecule type" value="mRNA"/>
</dbReference>
<feature type="transmembrane region" description="Helical" evidence="1">
    <location>
        <begin position="86"/>
        <end position="104"/>
    </location>
</feature>
<protein>
    <submittedName>
        <fullName evidence="2">Putative conserved plasma membrane protein</fullName>
    </submittedName>
</protein>
<feature type="non-terminal residue" evidence="2">
    <location>
        <position position="1"/>
    </location>
</feature>
<keyword evidence="1" id="KW-0812">Transmembrane</keyword>
<sequence length="184" mass="21203">TRSLSLLRFRRFNEAYYLKKDKIPQGYQIIYKAPMEMYFSVSKNLTTATVLVIGIAALSEYGNMSKFINVPVTIDVGGLVSDTSDLLYFLAGFTIITVALRIMISRYPLRIYRNENKYVAVFEGQLPFVYGKLHFLKGEVVEMPPKGLFPWRDSMFKIRNSKVFMLVDHFKTPSELNSMLKPLC</sequence>
<name>A0A0K8TQ45_TABBR</name>
<dbReference type="AlphaFoldDB" id="A0A0K8TQ45"/>
<organism evidence="2">
    <name type="scientific">Tabanus bromius</name>
    <name type="common">Band-eyed brown horse fly</name>
    <dbReference type="NCBI Taxonomy" id="304241"/>
    <lineage>
        <taxon>Eukaryota</taxon>
        <taxon>Metazoa</taxon>
        <taxon>Ecdysozoa</taxon>
        <taxon>Arthropoda</taxon>
        <taxon>Hexapoda</taxon>
        <taxon>Insecta</taxon>
        <taxon>Pterygota</taxon>
        <taxon>Neoptera</taxon>
        <taxon>Endopterygota</taxon>
        <taxon>Diptera</taxon>
        <taxon>Brachycera</taxon>
        <taxon>Tabanomorpha</taxon>
        <taxon>Tabanoidea</taxon>
        <taxon>Tabanidae</taxon>
        <taxon>Tabanus</taxon>
    </lineage>
</organism>
<feature type="transmembrane region" description="Helical" evidence="1">
    <location>
        <begin position="37"/>
        <end position="58"/>
    </location>
</feature>
<keyword evidence="1" id="KW-0472">Membrane</keyword>
<keyword evidence="1" id="KW-1133">Transmembrane helix</keyword>
<evidence type="ECO:0000256" key="1">
    <source>
        <dbReference type="SAM" id="Phobius"/>
    </source>
</evidence>
<reference evidence="2" key="1">
    <citation type="journal article" date="2015" name="Insect Biochem. Mol. Biol.">
        <title>An insight into the sialome of the horse fly, Tabanus bromius.</title>
        <authorList>
            <person name="Ribeiro J.M."/>
            <person name="Kazimirova M."/>
            <person name="Takac P."/>
            <person name="Andersen J.F."/>
            <person name="Francischetti I.M."/>
        </authorList>
    </citation>
    <scope>NUCLEOTIDE SEQUENCE</scope>
</reference>
<accession>A0A0K8TQ45</accession>
<evidence type="ECO:0000313" key="2">
    <source>
        <dbReference type="EMBL" id="JAI16489.1"/>
    </source>
</evidence>
<proteinExistence type="evidence at transcript level"/>